<dbReference type="InterPro" id="IPR036890">
    <property type="entry name" value="HATPase_C_sf"/>
</dbReference>
<dbReference type="InterPro" id="IPR011620">
    <property type="entry name" value="Sig_transdc_His_kinase_LytS_TM"/>
</dbReference>
<organism evidence="13 14">
    <name type="scientific">Candidatus Mediterraneibacter quadrami</name>
    <dbReference type="NCBI Taxonomy" id="2838684"/>
    <lineage>
        <taxon>Bacteria</taxon>
        <taxon>Bacillati</taxon>
        <taxon>Bacillota</taxon>
        <taxon>Clostridia</taxon>
        <taxon>Lachnospirales</taxon>
        <taxon>Lachnospiraceae</taxon>
        <taxon>Mediterraneibacter</taxon>
    </lineage>
</organism>
<dbReference type="CDD" id="cd16936">
    <property type="entry name" value="HATPase_RsbW-like"/>
    <property type="match status" value="1"/>
</dbReference>
<dbReference type="InterPro" id="IPR003660">
    <property type="entry name" value="HAMP_dom"/>
</dbReference>
<evidence type="ECO:0000256" key="7">
    <source>
        <dbReference type="ARBA" id="ARBA00022801"/>
    </source>
</evidence>
<evidence type="ECO:0000256" key="8">
    <source>
        <dbReference type="ARBA" id="ARBA00022989"/>
    </source>
</evidence>
<dbReference type="InterPro" id="IPR003594">
    <property type="entry name" value="HATPase_dom"/>
</dbReference>
<evidence type="ECO:0000256" key="3">
    <source>
        <dbReference type="ARBA" id="ARBA00022553"/>
    </source>
</evidence>
<accession>A0A9D2U839</accession>
<dbReference type="Gene3D" id="3.60.40.10">
    <property type="entry name" value="PPM-type phosphatase domain"/>
    <property type="match status" value="1"/>
</dbReference>
<feature type="transmembrane region" description="Helical" evidence="10">
    <location>
        <begin position="489"/>
        <end position="513"/>
    </location>
</feature>
<feature type="transmembrane region" description="Helical" evidence="10">
    <location>
        <begin position="40"/>
        <end position="57"/>
    </location>
</feature>
<keyword evidence="7" id="KW-0378">Hydrolase</keyword>
<dbReference type="InterPro" id="IPR001932">
    <property type="entry name" value="PPM-type_phosphatase-like_dom"/>
</dbReference>
<dbReference type="GO" id="GO:0000155">
    <property type="term" value="F:phosphorelay sensor kinase activity"/>
    <property type="evidence" value="ECO:0007669"/>
    <property type="project" value="InterPro"/>
</dbReference>
<dbReference type="GO" id="GO:0016791">
    <property type="term" value="F:phosphatase activity"/>
    <property type="evidence" value="ECO:0007669"/>
    <property type="project" value="TreeGrafter"/>
</dbReference>
<dbReference type="SMART" id="SM00331">
    <property type="entry name" value="PP2C_SIG"/>
    <property type="match status" value="1"/>
</dbReference>
<keyword evidence="8 10" id="KW-1133">Transmembrane helix</keyword>
<dbReference type="Pfam" id="PF07694">
    <property type="entry name" value="5TM-5TMR_LYT"/>
    <property type="match status" value="1"/>
</dbReference>
<feature type="transmembrane region" description="Helical" evidence="10">
    <location>
        <begin position="102"/>
        <end position="123"/>
    </location>
</feature>
<dbReference type="InterPro" id="IPR052016">
    <property type="entry name" value="Bact_Sigma-Reg"/>
</dbReference>
<dbReference type="SUPFAM" id="SSF81606">
    <property type="entry name" value="PP2C-like"/>
    <property type="match status" value="1"/>
</dbReference>
<feature type="domain" description="HAMP" evidence="11">
    <location>
        <begin position="515"/>
        <end position="567"/>
    </location>
</feature>
<dbReference type="PROSITE" id="PS50885">
    <property type="entry name" value="HAMP"/>
    <property type="match status" value="1"/>
</dbReference>
<keyword evidence="4" id="KW-0808">Transferase</keyword>
<dbReference type="Proteomes" id="UP000823909">
    <property type="component" value="Unassembled WGS sequence"/>
</dbReference>
<dbReference type="Pfam" id="PF13581">
    <property type="entry name" value="HATPase_c_2"/>
    <property type="match status" value="1"/>
</dbReference>
<evidence type="ECO:0000259" key="12">
    <source>
        <dbReference type="PROSITE" id="PS51746"/>
    </source>
</evidence>
<evidence type="ECO:0000256" key="10">
    <source>
        <dbReference type="SAM" id="Phobius"/>
    </source>
</evidence>
<keyword evidence="3" id="KW-0597">Phosphoprotein</keyword>
<comment type="subcellular location">
    <subcellularLocation>
        <location evidence="1">Cell membrane</location>
        <topology evidence="1">Multi-pass membrane protein</topology>
    </subcellularLocation>
</comment>
<keyword evidence="6" id="KW-0418">Kinase</keyword>
<dbReference type="PROSITE" id="PS51746">
    <property type="entry name" value="PPM_2"/>
    <property type="match status" value="1"/>
</dbReference>
<dbReference type="SMART" id="SM00304">
    <property type="entry name" value="HAMP"/>
    <property type="match status" value="1"/>
</dbReference>
<evidence type="ECO:0000256" key="4">
    <source>
        <dbReference type="ARBA" id="ARBA00022679"/>
    </source>
</evidence>
<feature type="transmembrane region" description="Helical" evidence="10">
    <location>
        <begin position="217"/>
        <end position="236"/>
    </location>
</feature>
<protein>
    <submittedName>
        <fullName evidence="13">SpoIIE family protein phosphatase</fullName>
    </submittedName>
</protein>
<keyword evidence="5 10" id="KW-0812">Transmembrane</keyword>
<dbReference type="GO" id="GO:0071555">
    <property type="term" value="P:cell wall organization"/>
    <property type="evidence" value="ECO:0007669"/>
    <property type="project" value="InterPro"/>
</dbReference>
<feature type="transmembrane region" description="Helical" evidence="10">
    <location>
        <begin position="69"/>
        <end position="90"/>
    </location>
</feature>
<feature type="transmembrane region" description="Helical" evidence="10">
    <location>
        <begin position="135"/>
        <end position="156"/>
    </location>
</feature>
<evidence type="ECO:0000313" key="13">
    <source>
        <dbReference type="EMBL" id="HJD42168.1"/>
    </source>
</evidence>
<evidence type="ECO:0000256" key="2">
    <source>
        <dbReference type="ARBA" id="ARBA00022475"/>
    </source>
</evidence>
<dbReference type="Gene3D" id="6.10.340.10">
    <property type="match status" value="1"/>
</dbReference>
<dbReference type="InterPro" id="IPR036457">
    <property type="entry name" value="PPM-type-like_dom_sf"/>
</dbReference>
<dbReference type="PANTHER" id="PTHR43156">
    <property type="entry name" value="STAGE II SPORULATION PROTEIN E-RELATED"/>
    <property type="match status" value="1"/>
</dbReference>
<proteinExistence type="predicted"/>
<dbReference type="EMBL" id="DWUU01000024">
    <property type="protein sequence ID" value="HJD42168.1"/>
    <property type="molecule type" value="Genomic_DNA"/>
</dbReference>
<dbReference type="GO" id="GO:0005886">
    <property type="term" value="C:plasma membrane"/>
    <property type="evidence" value="ECO:0007669"/>
    <property type="project" value="UniProtKB-SubCell"/>
</dbReference>
<gene>
    <name evidence="13" type="ORF">H9910_04055</name>
</gene>
<dbReference type="AlphaFoldDB" id="A0A9D2U839"/>
<sequence length="947" mass="104566">MSCIQVLPAALCPAAASVLFYQCGKKSRFAQMPGMYKQVIYGLVFGLIAVFATESGISSNGVLISARDAAPLCAGLVFGAPAGVLAGVTGGAERYIAALCDVGAYTGVSASLTTVFAGILGAALRKWLFDDKRPVWCYGLASGTVLEVVNMLLVFSGNMGDVRQSFILVERYAVPMIVLNAGSVTLAMFAVSVLAGELSRAGRKKYRLQLAQAFSRWLTFCVVLAFAVSSLFIYMLQTRLAVDDADEMLSLYIKDVRADINDASDENLLELTREIRDDLERTGNFEESTLFALLKENDVSEINVVNDRGIIVASTTPEYLDFDMSSGEQSEEFMTLLNGEEELVQRYQTVSYGGVSMKYAGAVLDGGGFVQVGYDSKRFQRDIDEQVTGLTRNRHVGENGFMLIANEDFNLVSDPAGHEGMNLGVTGIRQHLGLNSESGSREKWSPEGGGRLLTEKVYGEECYLMYDVAEGYYIIGVMPVSEVVFGRDVSLYITIFIEILVFAGLFVLIYFLVKKLVVENIQRINRSLEEITGGNLNVSVDVRTNEEFVSLSDDINSTVDTLKGYIAEAAARIDNELEFAKTIQFSTLPSVFPPYPERTDFDIHATMDTAREVGGDFYDFYLLDENRLAFLMADVSGKGISAAMFMMKAKTLLKSYADKESDVAKILSSANTALCENNEAEMFVTCWMGILNFKTHMVQFANAGHNPPLIRHQNGSYEFFRSRPGFVLGGLDSVKYRSGEFELAPGDEIFLYTDGVTEATDVHNRLYGDERLKNVLNRLAGADAGNVCRGVKQDVDAFVGDAPQFDDMTMLCLRMIPKHMITIDPKEDNMQAVLDFVEQTLDRAEVPVNTAMKMNIAVDEIYSNIRLYSGATKATVECSVDDSLIMLVFTDDGRPYNPLEQDDPDITLSAEEREIGGLGIFMVKKTMDEVTYEYSEGWNRLIIKKKR</sequence>
<evidence type="ECO:0000259" key="11">
    <source>
        <dbReference type="PROSITE" id="PS50885"/>
    </source>
</evidence>
<comment type="caution">
    <text evidence="13">The sequence shown here is derived from an EMBL/GenBank/DDBJ whole genome shotgun (WGS) entry which is preliminary data.</text>
</comment>
<dbReference type="PANTHER" id="PTHR43156:SF2">
    <property type="entry name" value="STAGE II SPORULATION PROTEIN E"/>
    <property type="match status" value="1"/>
</dbReference>
<feature type="domain" description="PPM-type phosphatase" evidence="12">
    <location>
        <begin position="600"/>
        <end position="815"/>
    </location>
</feature>
<feature type="transmembrane region" description="Helical" evidence="10">
    <location>
        <begin position="176"/>
        <end position="196"/>
    </location>
</feature>
<evidence type="ECO:0000256" key="5">
    <source>
        <dbReference type="ARBA" id="ARBA00022692"/>
    </source>
</evidence>
<evidence type="ECO:0000256" key="1">
    <source>
        <dbReference type="ARBA" id="ARBA00004651"/>
    </source>
</evidence>
<evidence type="ECO:0000256" key="9">
    <source>
        <dbReference type="ARBA" id="ARBA00023136"/>
    </source>
</evidence>
<keyword evidence="2" id="KW-1003">Cell membrane</keyword>
<reference evidence="13" key="2">
    <citation type="submission" date="2021-04" db="EMBL/GenBank/DDBJ databases">
        <authorList>
            <person name="Gilroy R."/>
        </authorList>
    </citation>
    <scope>NUCLEOTIDE SEQUENCE</scope>
    <source>
        <strain evidence="13">ChiBcec15-3976</strain>
    </source>
</reference>
<dbReference type="CDD" id="cd06225">
    <property type="entry name" value="HAMP"/>
    <property type="match status" value="1"/>
</dbReference>
<evidence type="ECO:0000256" key="6">
    <source>
        <dbReference type="ARBA" id="ARBA00022777"/>
    </source>
</evidence>
<dbReference type="SUPFAM" id="SSF55874">
    <property type="entry name" value="ATPase domain of HSP90 chaperone/DNA topoisomerase II/histidine kinase"/>
    <property type="match status" value="1"/>
</dbReference>
<reference evidence="13" key="1">
    <citation type="journal article" date="2021" name="PeerJ">
        <title>Extensive microbial diversity within the chicken gut microbiome revealed by metagenomics and culture.</title>
        <authorList>
            <person name="Gilroy R."/>
            <person name="Ravi A."/>
            <person name="Getino M."/>
            <person name="Pursley I."/>
            <person name="Horton D.L."/>
            <person name="Alikhan N.F."/>
            <person name="Baker D."/>
            <person name="Gharbi K."/>
            <person name="Hall N."/>
            <person name="Watson M."/>
            <person name="Adriaenssens E.M."/>
            <person name="Foster-Nyarko E."/>
            <person name="Jarju S."/>
            <person name="Secka A."/>
            <person name="Antonio M."/>
            <person name="Oren A."/>
            <person name="Chaudhuri R.R."/>
            <person name="La Ragione R."/>
            <person name="Hildebrand F."/>
            <person name="Pallen M.J."/>
        </authorList>
    </citation>
    <scope>NUCLEOTIDE SEQUENCE</scope>
    <source>
        <strain evidence="13">ChiBcec15-3976</strain>
    </source>
</reference>
<dbReference type="Pfam" id="PF07228">
    <property type="entry name" value="SpoIIE"/>
    <property type="match status" value="1"/>
</dbReference>
<name>A0A9D2U839_9FIRM</name>
<dbReference type="Gene3D" id="3.30.565.10">
    <property type="entry name" value="Histidine kinase-like ATPase, C-terminal domain"/>
    <property type="match status" value="1"/>
</dbReference>
<keyword evidence="9 10" id="KW-0472">Membrane</keyword>
<evidence type="ECO:0000313" key="14">
    <source>
        <dbReference type="Proteomes" id="UP000823909"/>
    </source>
</evidence>